<dbReference type="Pfam" id="PF14091">
    <property type="entry name" value="DUF4269"/>
    <property type="match status" value="1"/>
</dbReference>
<dbReference type="RefSeq" id="WP_181846370.1">
    <property type="nucleotide sequence ID" value="NZ_JARSBO010000008.1"/>
</dbReference>
<comment type="caution">
    <text evidence="1">The sequence shown here is derived from an EMBL/GenBank/DDBJ whole genome shotgun (WGS) entry which is preliminary data.</text>
</comment>
<gene>
    <name evidence="1" type="ORF">P7680_16045</name>
</gene>
<reference evidence="1 2" key="1">
    <citation type="submission" date="2023-03" db="EMBL/GenBank/DDBJ databases">
        <title>Strain FZY0004 represents a novel species in the genus Thalassospira isolated from seawater.</title>
        <authorList>
            <person name="Fu Z.-Y."/>
        </authorList>
    </citation>
    <scope>NUCLEOTIDE SEQUENCE [LARGE SCALE GENOMIC DNA]</scope>
    <source>
        <strain evidence="1 2">FZY0004</strain>
    </source>
</reference>
<evidence type="ECO:0000313" key="1">
    <source>
        <dbReference type="EMBL" id="MDG4720515.1"/>
    </source>
</evidence>
<protein>
    <submittedName>
        <fullName evidence="1">DUF4269 domain-containing protein</fullName>
    </submittedName>
</protein>
<accession>A0ABT6GEK8</accession>
<keyword evidence="2" id="KW-1185">Reference proteome</keyword>
<dbReference type="InterPro" id="IPR025365">
    <property type="entry name" value="DUF4269"/>
</dbReference>
<name>A0ABT6GEK8_9PROT</name>
<evidence type="ECO:0000313" key="2">
    <source>
        <dbReference type="Proteomes" id="UP001529180"/>
    </source>
</evidence>
<dbReference type="EMBL" id="JARSBO010000008">
    <property type="protein sequence ID" value="MDG4720515.1"/>
    <property type="molecule type" value="Genomic_DNA"/>
</dbReference>
<sequence>MNQTVMDWSHGLSAADFRGLDRLGKASARGLAAAGIVRKYRILDLLADFDPVIAGTLPIAIDTATSDIDILCHVTDLETFREFCQGQFGTFDQFSCHERSATANVGAAVVVNFVCDDLPIEIFATNHPSTAQYGFIHMLVEARILALMGGGFADEVRALKESGIKTEPAFARLLEISGDPYIALAEMIDLSPDQLAAKLHVTRD</sequence>
<dbReference type="Proteomes" id="UP001529180">
    <property type="component" value="Unassembled WGS sequence"/>
</dbReference>
<organism evidence="1 2">
    <name type="scientific">Thalassospira aquimaris</name>
    <dbReference type="NCBI Taxonomy" id="3037796"/>
    <lineage>
        <taxon>Bacteria</taxon>
        <taxon>Pseudomonadati</taxon>
        <taxon>Pseudomonadota</taxon>
        <taxon>Alphaproteobacteria</taxon>
        <taxon>Rhodospirillales</taxon>
        <taxon>Thalassospiraceae</taxon>
        <taxon>Thalassospira</taxon>
    </lineage>
</organism>
<proteinExistence type="predicted"/>